<organism evidence="2 3">
    <name type="scientific">Rhizomicrobium palustre</name>
    <dbReference type="NCBI Taxonomy" id="189966"/>
    <lineage>
        <taxon>Bacteria</taxon>
        <taxon>Pseudomonadati</taxon>
        <taxon>Pseudomonadota</taxon>
        <taxon>Alphaproteobacteria</taxon>
        <taxon>Micropepsales</taxon>
        <taxon>Micropepsaceae</taxon>
        <taxon>Rhizomicrobium</taxon>
    </lineage>
</organism>
<dbReference type="Proteomes" id="UP000570514">
    <property type="component" value="Unassembled WGS sequence"/>
</dbReference>
<dbReference type="InterPro" id="IPR021953">
    <property type="entry name" value="DUF3570"/>
</dbReference>
<comment type="caution">
    <text evidence="2">The sequence shown here is derived from an EMBL/GenBank/DDBJ whole genome shotgun (WGS) entry which is preliminary data.</text>
</comment>
<evidence type="ECO:0000256" key="1">
    <source>
        <dbReference type="SAM" id="SignalP"/>
    </source>
</evidence>
<dbReference type="RefSeq" id="WP_167080511.1">
    <property type="nucleotide sequence ID" value="NZ_BAAADC010000001.1"/>
</dbReference>
<dbReference type="SUPFAM" id="SSF56925">
    <property type="entry name" value="OMPA-like"/>
    <property type="match status" value="1"/>
</dbReference>
<gene>
    <name evidence="2" type="ORF">FHS83_000480</name>
</gene>
<feature type="signal peptide" evidence="1">
    <location>
        <begin position="1"/>
        <end position="23"/>
    </location>
</feature>
<keyword evidence="3" id="KW-1185">Reference proteome</keyword>
<evidence type="ECO:0000313" key="2">
    <source>
        <dbReference type="EMBL" id="NIK87162.1"/>
    </source>
</evidence>
<dbReference type="EMBL" id="JAASRM010000001">
    <property type="protein sequence ID" value="NIK87162.1"/>
    <property type="molecule type" value="Genomic_DNA"/>
</dbReference>
<feature type="chain" id="PRO_5032988210" description="DUF3570 domain-containing protein" evidence="1">
    <location>
        <begin position="24"/>
        <end position="469"/>
    </location>
</feature>
<name>A0A846MVQ1_9PROT</name>
<evidence type="ECO:0000313" key="3">
    <source>
        <dbReference type="Proteomes" id="UP000570514"/>
    </source>
</evidence>
<keyword evidence="1" id="KW-0732">Signal</keyword>
<dbReference type="InterPro" id="IPR011250">
    <property type="entry name" value="OMP/PagP_B-barrel"/>
</dbReference>
<dbReference type="Pfam" id="PF12094">
    <property type="entry name" value="DUF3570"/>
    <property type="match status" value="1"/>
</dbReference>
<accession>A0A846MVQ1</accession>
<proteinExistence type="predicted"/>
<dbReference type="AlphaFoldDB" id="A0A846MVQ1"/>
<protein>
    <recommendedName>
        <fullName evidence="4">DUF3570 domain-containing protein</fullName>
    </recommendedName>
</protein>
<evidence type="ECO:0008006" key="4">
    <source>
        <dbReference type="Google" id="ProtNLM"/>
    </source>
</evidence>
<sequence>MQLKKRQGKIRAKLSTLSASLIAATVAAHVEQADAQAYGSEYYNTVTRNDDFGPGIAYSQIDAALLVYFEQNGRITAIEPTAALTVHGAKDQLLTLELTADAVSGATPNGAVRANVAQTFSTPARTPDSSYSVSGASGGSTIVHVAGNTYIRQYTVAAGQLPMDKGFEDHRGAFNLGYSQPWGWLTQFGAGIGYSMESDYSSATGDVHAAKTFNSNNTTLSLSLNTEYDTSSPYGGVPGAFALADGAWRSEKSRSKTQLGFVLGLTQVMTRNWLMQLNYAYDRQNGYQSDPYRILSEVDSASGEPLRYVYESRPAKRSSQSVFWDNKISLGPTLTEISARYFTDSWGIKSVTGEVSERVDLTSRFFVEPSLRYYHQTAADFFHYYLVSGQALPAYASSDTRLGKFTSITYGAKLGYALSGRTELYVRGGYYVQTGNGHPADAIGQLQGQDLFGGTKAMFAFIGYTWNFH</sequence>
<reference evidence="2 3" key="1">
    <citation type="submission" date="2020-03" db="EMBL/GenBank/DDBJ databases">
        <title>Genomic Encyclopedia of Type Strains, Phase IV (KMG-IV): sequencing the most valuable type-strain genomes for metagenomic binning, comparative biology and taxonomic classification.</title>
        <authorList>
            <person name="Goeker M."/>
        </authorList>
    </citation>
    <scope>NUCLEOTIDE SEQUENCE [LARGE SCALE GENOMIC DNA]</scope>
    <source>
        <strain evidence="2 3">DSM 19867</strain>
    </source>
</reference>